<dbReference type="UniPathway" id="UPA00050">
    <property type="reaction ID" value="UER00065"/>
</dbReference>
<dbReference type="GO" id="GO:0006567">
    <property type="term" value="P:L-threonine catabolic process"/>
    <property type="evidence" value="ECO:0007669"/>
    <property type="project" value="TreeGrafter"/>
</dbReference>
<evidence type="ECO:0000259" key="14">
    <source>
        <dbReference type="Pfam" id="PF00291"/>
    </source>
</evidence>
<dbReference type="InterPro" id="IPR050147">
    <property type="entry name" value="Ser/Thr_Dehydratase"/>
</dbReference>
<dbReference type="PROSITE" id="PS00165">
    <property type="entry name" value="DEHYDRATASE_SER_THR"/>
    <property type="match status" value="1"/>
</dbReference>
<dbReference type="EMBL" id="VBAK01000133">
    <property type="protein sequence ID" value="TMI88872.1"/>
    <property type="molecule type" value="Genomic_DNA"/>
</dbReference>
<organism evidence="15 16">
    <name type="scientific">Candidatus Segetimicrobium genomatis</name>
    <dbReference type="NCBI Taxonomy" id="2569760"/>
    <lineage>
        <taxon>Bacteria</taxon>
        <taxon>Bacillati</taxon>
        <taxon>Candidatus Sysuimicrobiota</taxon>
        <taxon>Candidatus Sysuimicrobiia</taxon>
        <taxon>Candidatus Sysuimicrobiales</taxon>
        <taxon>Candidatus Segetimicrobiaceae</taxon>
        <taxon>Candidatus Segetimicrobium</taxon>
    </lineage>
</organism>
<name>A0A537K028_9BACT</name>
<dbReference type="InterPro" id="IPR004450">
    <property type="entry name" value="Thr_synthase-like"/>
</dbReference>
<comment type="cofactor">
    <cofactor evidence="1 13">
        <name>pyridoxal 5'-phosphate</name>
        <dbReference type="ChEBI" id="CHEBI:597326"/>
    </cofactor>
</comment>
<evidence type="ECO:0000256" key="12">
    <source>
        <dbReference type="NCBIfam" id="TIGR00260"/>
    </source>
</evidence>
<feature type="domain" description="Tryptophan synthase beta chain-like PALP" evidence="14">
    <location>
        <begin position="73"/>
        <end position="378"/>
    </location>
</feature>
<comment type="similarity">
    <text evidence="4">Belongs to the threonine synthase family.</text>
</comment>
<sequence>MGYLRHLECTHCHAQHSPDALHNLCPRCGKVLFPRYDLERVRAEVSRDEFARREPTMWRYREVMPINDPANIVTLGEGMTPLLPLKEVGRRLGLRRVHVKEEGLNPTGSFKARGLSAAVSKAKELGVRAASMPSAGNAGSAAAAYCARAGIELYLVMPADVPHVNQVECDICGAHTFLIRGLINDAGRSLRARGREQGWFDMSTLKEPYRVEGKKTMGYELAEQFGWSLPDVIIYPTGGGTGIVGMWKAFEELEALGWIGSHRPRMVIVQAAGCAPMVRAHREGREHAEPWQDARTVAAGLRVPEAIGDYLILQAVRESGGTSYAVTDDEILADMRELAGAEGLFACPEGAATYGALKALVRDRLVAADERVVLFNTGAGMKYVDLVRPTLPTFEPAHPPEALRA</sequence>
<dbReference type="NCBIfam" id="NF006050">
    <property type="entry name" value="PRK08197.1"/>
    <property type="match status" value="1"/>
</dbReference>
<dbReference type="EC" id="4.2.3.1" evidence="5 12"/>
<dbReference type="Gene3D" id="3.40.50.1100">
    <property type="match status" value="2"/>
</dbReference>
<evidence type="ECO:0000313" key="15">
    <source>
        <dbReference type="EMBL" id="TMI88872.1"/>
    </source>
</evidence>
<protein>
    <recommendedName>
        <fullName evidence="6 12">Threonine synthase</fullName>
        <ecNumber evidence="5 12">4.2.3.1</ecNumber>
    </recommendedName>
</protein>
<comment type="pathway">
    <text evidence="3">Amino-acid biosynthesis; L-threonine biosynthesis; L-threonine from L-aspartate: step 5/5.</text>
</comment>
<keyword evidence="7" id="KW-0028">Amino-acid biosynthesis</keyword>
<dbReference type="Proteomes" id="UP000318509">
    <property type="component" value="Unassembled WGS sequence"/>
</dbReference>
<dbReference type="InterPro" id="IPR036052">
    <property type="entry name" value="TrpB-like_PALP_sf"/>
</dbReference>
<dbReference type="CDD" id="cd01563">
    <property type="entry name" value="Thr-synth_1"/>
    <property type="match status" value="1"/>
</dbReference>
<evidence type="ECO:0000256" key="11">
    <source>
        <dbReference type="ARBA" id="ARBA00049144"/>
    </source>
</evidence>
<gene>
    <name evidence="15" type="ORF">E6H00_11365</name>
</gene>
<dbReference type="SUPFAM" id="SSF53686">
    <property type="entry name" value="Tryptophan synthase beta subunit-like PLP-dependent enzymes"/>
    <property type="match status" value="1"/>
</dbReference>
<evidence type="ECO:0000256" key="8">
    <source>
        <dbReference type="ARBA" id="ARBA00022697"/>
    </source>
</evidence>
<dbReference type="GO" id="GO:0030170">
    <property type="term" value="F:pyridoxal phosphate binding"/>
    <property type="evidence" value="ECO:0007669"/>
    <property type="project" value="InterPro"/>
</dbReference>
<evidence type="ECO:0000256" key="2">
    <source>
        <dbReference type="ARBA" id="ARBA00003648"/>
    </source>
</evidence>
<proteinExistence type="inferred from homology"/>
<evidence type="ECO:0000256" key="9">
    <source>
        <dbReference type="ARBA" id="ARBA00022898"/>
    </source>
</evidence>
<evidence type="ECO:0000256" key="5">
    <source>
        <dbReference type="ARBA" id="ARBA00013028"/>
    </source>
</evidence>
<comment type="caution">
    <text evidence="15">The sequence shown here is derived from an EMBL/GenBank/DDBJ whole genome shotgun (WGS) entry which is preliminary data.</text>
</comment>
<evidence type="ECO:0000256" key="13">
    <source>
        <dbReference type="PIRSR" id="PIRSR604450-51"/>
    </source>
</evidence>
<dbReference type="InterPro" id="IPR001926">
    <property type="entry name" value="TrpB-like_PALP"/>
</dbReference>
<dbReference type="PANTHER" id="PTHR48078">
    <property type="entry name" value="THREONINE DEHYDRATASE, MITOCHONDRIAL-RELATED"/>
    <property type="match status" value="1"/>
</dbReference>
<evidence type="ECO:0000256" key="7">
    <source>
        <dbReference type="ARBA" id="ARBA00022605"/>
    </source>
</evidence>
<dbReference type="GO" id="GO:0009088">
    <property type="term" value="P:threonine biosynthetic process"/>
    <property type="evidence" value="ECO:0007669"/>
    <property type="project" value="UniProtKB-UniRule"/>
</dbReference>
<evidence type="ECO:0000256" key="1">
    <source>
        <dbReference type="ARBA" id="ARBA00001933"/>
    </source>
</evidence>
<dbReference type="GO" id="GO:0003941">
    <property type="term" value="F:L-serine ammonia-lyase activity"/>
    <property type="evidence" value="ECO:0007669"/>
    <property type="project" value="TreeGrafter"/>
</dbReference>
<dbReference type="GO" id="GO:0009097">
    <property type="term" value="P:isoleucine biosynthetic process"/>
    <property type="evidence" value="ECO:0007669"/>
    <property type="project" value="TreeGrafter"/>
</dbReference>
<comment type="catalytic activity">
    <reaction evidence="11">
        <text>O-phospho-L-homoserine + H2O = L-threonine + phosphate</text>
        <dbReference type="Rhea" id="RHEA:10840"/>
        <dbReference type="ChEBI" id="CHEBI:15377"/>
        <dbReference type="ChEBI" id="CHEBI:43474"/>
        <dbReference type="ChEBI" id="CHEBI:57590"/>
        <dbReference type="ChEBI" id="CHEBI:57926"/>
        <dbReference type="EC" id="4.2.3.1"/>
    </reaction>
</comment>
<dbReference type="PANTHER" id="PTHR48078:SF6">
    <property type="entry name" value="L-THREONINE DEHYDRATASE CATABOLIC TDCB"/>
    <property type="match status" value="1"/>
</dbReference>
<accession>A0A537K028</accession>
<reference evidence="15 16" key="1">
    <citation type="journal article" date="2019" name="Nat. Microbiol.">
        <title>Mediterranean grassland soil C-N compound turnover is dependent on rainfall and depth, and is mediated by genomically divergent microorganisms.</title>
        <authorList>
            <person name="Diamond S."/>
            <person name="Andeer P.F."/>
            <person name="Li Z."/>
            <person name="Crits-Christoph A."/>
            <person name="Burstein D."/>
            <person name="Anantharaman K."/>
            <person name="Lane K.R."/>
            <person name="Thomas B.C."/>
            <person name="Pan C."/>
            <person name="Northen T.R."/>
            <person name="Banfield J.F."/>
        </authorList>
    </citation>
    <scope>NUCLEOTIDE SEQUENCE [LARGE SCALE GENOMIC DNA]</scope>
    <source>
        <strain evidence="15">NP_3</strain>
    </source>
</reference>
<dbReference type="NCBIfam" id="TIGR00260">
    <property type="entry name" value="thrC"/>
    <property type="match status" value="1"/>
</dbReference>
<dbReference type="GO" id="GO:0004795">
    <property type="term" value="F:threonine synthase activity"/>
    <property type="evidence" value="ECO:0007669"/>
    <property type="project" value="UniProtKB-UniRule"/>
</dbReference>
<evidence type="ECO:0000256" key="4">
    <source>
        <dbReference type="ARBA" id="ARBA00005517"/>
    </source>
</evidence>
<dbReference type="GO" id="GO:0006565">
    <property type="term" value="P:L-serine catabolic process"/>
    <property type="evidence" value="ECO:0007669"/>
    <property type="project" value="TreeGrafter"/>
</dbReference>
<keyword evidence="9 13" id="KW-0663">Pyridoxal phosphate</keyword>
<dbReference type="Pfam" id="PF00291">
    <property type="entry name" value="PALP"/>
    <property type="match status" value="1"/>
</dbReference>
<keyword evidence="8" id="KW-0791">Threonine biosynthesis</keyword>
<evidence type="ECO:0000313" key="16">
    <source>
        <dbReference type="Proteomes" id="UP000318509"/>
    </source>
</evidence>
<comment type="function">
    <text evidence="2">Catalyzes the gamma-elimination of phosphate from L-phosphohomoserine and the beta-addition of water to produce L-threonine.</text>
</comment>
<keyword evidence="10 15" id="KW-0456">Lyase</keyword>
<feature type="modified residue" description="N6-(pyridoxal phosphate)lysine" evidence="13">
    <location>
        <position position="111"/>
    </location>
</feature>
<dbReference type="InterPro" id="IPR000634">
    <property type="entry name" value="Ser/Thr_deHydtase_PyrdxlP-BS"/>
</dbReference>
<evidence type="ECO:0000256" key="3">
    <source>
        <dbReference type="ARBA" id="ARBA00004979"/>
    </source>
</evidence>
<dbReference type="AlphaFoldDB" id="A0A537K028"/>
<dbReference type="GO" id="GO:0004794">
    <property type="term" value="F:threonine deaminase activity"/>
    <property type="evidence" value="ECO:0007669"/>
    <property type="project" value="TreeGrafter"/>
</dbReference>
<evidence type="ECO:0000256" key="6">
    <source>
        <dbReference type="ARBA" id="ARBA00018679"/>
    </source>
</evidence>
<evidence type="ECO:0000256" key="10">
    <source>
        <dbReference type="ARBA" id="ARBA00023239"/>
    </source>
</evidence>